<dbReference type="EMBL" id="JAQQAF010000007">
    <property type="protein sequence ID" value="KAJ8470286.1"/>
    <property type="molecule type" value="Genomic_DNA"/>
</dbReference>
<organism evidence="10 11">
    <name type="scientific">Ensete ventricosum</name>
    <name type="common">Abyssinian banana</name>
    <name type="synonym">Musa ensete</name>
    <dbReference type="NCBI Taxonomy" id="4639"/>
    <lineage>
        <taxon>Eukaryota</taxon>
        <taxon>Viridiplantae</taxon>
        <taxon>Streptophyta</taxon>
        <taxon>Embryophyta</taxon>
        <taxon>Tracheophyta</taxon>
        <taxon>Spermatophyta</taxon>
        <taxon>Magnoliopsida</taxon>
        <taxon>Liliopsida</taxon>
        <taxon>Zingiberales</taxon>
        <taxon>Musaceae</taxon>
        <taxon>Ensete</taxon>
    </lineage>
</organism>
<evidence type="ECO:0000256" key="5">
    <source>
        <dbReference type="ARBA" id="ARBA00023163"/>
    </source>
</evidence>
<dbReference type="Proteomes" id="UP001222027">
    <property type="component" value="Unassembled WGS sequence"/>
</dbReference>
<evidence type="ECO:0000259" key="8">
    <source>
        <dbReference type="PROSITE" id="PS50090"/>
    </source>
</evidence>
<dbReference type="CDD" id="cd00167">
    <property type="entry name" value="SANT"/>
    <property type="match status" value="2"/>
</dbReference>
<name>A0AAV8Q582_ENSVE</name>
<dbReference type="FunFam" id="1.10.10.60:FF:000001">
    <property type="entry name" value="MYB-related transcription factor"/>
    <property type="match status" value="1"/>
</dbReference>
<evidence type="ECO:0000256" key="3">
    <source>
        <dbReference type="ARBA" id="ARBA00023015"/>
    </source>
</evidence>
<dbReference type="SMART" id="SM00717">
    <property type="entry name" value="SANT"/>
    <property type="match status" value="2"/>
</dbReference>
<dbReference type="InterPro" id="IPR001005">
    <property type="entry name" value="SANT/Myb"/>
</dbReference>
<protein>
    <recommendedName>
        <fullName evidence="12">Transcription factor</fullName>
    </recommendedName>
</protein>
<feature type="domain" description="HTH myb-type" evidence="9">
    <location>
        <begin position="21"/>
        <end position="77"/>
    </location>
</feature>
<sequence>MGLELDLKLLRCCGESTSKGNEHLKKGPWTSAEDEILVTYVNRFGEGNWNSIRKHTELRRCGKSCRLRWINHLMPNLKKGAFTEQEEQLVITLHSKMGNRWAQMAAFLPGRTDNDIKNYWNTRKKRCQRAGLPLYPPNACHNVSEEDEESSCLSKYSYSYDQPFELLQGSIPNGPGIISDNFQTNYGASSYAMPFADTVGFGSQNYAFANPTANCVVQPTYFENVLHAFNGSVADGYPTAKQFLFQPSGGTSQNCFGSLHGADPSSQSLAPFLGAIPGGHALLNDTISTYCPTRTAKLELPSDQCVETDASSRLTCPGTPVSVYNVQSPSAADTVQSNFVSPWKSGPMLQQAHLLSDAEKEPSEMSSITSTIKPNDVFESSGLSFDDMELYSTAVADSYVESPSALVSLQSKWFAPCKSGPVLQEAHALSSAEKEPSLKSSVTPIVKSSDVSECRIDGTEFYSTPFAFDTYVKSPSATIPYQSKCVTPWKNVPLSSVPQEGHAPGSSEAGGPSEKRSVTSIMKTNNVFCSSGLSINDREFNSKPVVVDTYVGSLPATFSSQLQQERTIAPWKGNPVVVVADAFNSAEEEPLEKFC</sequence>
<dbReference type="InterPro" id="IPR009057">
    <property type="entry name" value="Homeodomain-like_sf"/>
</dbReference>
<dbReference type="AlphaFoldDB" id="A0AAV8Q582"/>
<evidence type="ECO:0008006" key="12">
    <source>
        <dbReference type="Google" id="ProtNLM"/>
    </source>
</evidence>
<evidence type="ECO:0000259" key="9">
    <source>
        <dbReference type="PROSITE" id="PS51294"/>
    </source>
</evidence>
<dbReference type="InterPro" id="IPR017930">
    <property type="entry name" value="Myb_dom"/>
</dbReference>
<dbReference type="PANTHER" id="PTHR47995:SF18">
    <property type="entry name" value="TRANSCRIPTION FACTOR MYB65"/>
    <property type="match status" value="1"/>
</dbReference>
<evidence type="ECO:0000256" key="6">
    <source>
        <dbReference type="ARBA" id="ARBA00023242"/>
    </source>
</evidence>
<evidence type="ECO:0000313" key="11">
    <source>
        <dbReference type="Proteomes" id="UP001222027"/>
    </source>
</evidence>
<keyword evidence="3" id="KW-0805">Transcription regulation</keyword>
<dbReference type="PROSITE" id="PS50090">
    <property type="entry name" value="MYB_LIKE"/>
    <property type="match status" value="2"/>
</dbReference>
<keyword evidence="5" id="KW-0804">Transcription</keyword>
<evidence type="ECO:0000313" key="10">
    <source>
        <dbReference type="EMBL" id="KAJ8470286.1"/>
    </source>
</evidence>
<gene>
    <name evidence="10" type="ORF">OPV22_024629</name>
</gene>
<feature type="region of interest" description="Disordered" evidence="7">
    <location>
        <begin position="496"/>
        <end position="517"/>
    </location>
</feature>
<keyword evidence="4" id="KW-0238">DNA-binding</keyword>
<dbReference type="PROSITE" id="PS51294">
    <property type="entry name" value="HTH_MYB"/>
    <property type="match status" value="2"/>
</dbReference>
<evidence type="ECO:0000256" key="1">
    <source>
        <dbReference type="ARBA" id="ARBA00004123"/>
    </source>
</evidence>
<dbReference type="Pfam" id="PF00249">
    <property type="entry name" value="Myb_DNA-binding"/>
    <property type="match status" value="2"/>
</dbReference>
<keyword evidence="6" id="KW-0539">Nucleus</keyword>
<feature type="domain" description="Myb-like" evidence="8">
    <location>
        <begin position="21"/>
        <end position="73"/>
    </location>
</feature>
<dbReference type="GO" id="GO:0003677">
    <property type="term" value="F:DNA binding"/>
    <property type="evidence" value="ECO:0007669"/>
    <property type="project" value="UniProtKB-KW"/>
</dbReference>
<comment type="caution">
    <text evidence="10">The sequence shown here is derived from an EMBL/GenBank/DDBJ whole genome shotgun (WGS) entry which is preliminary data.</text>
</comment>
<dbReference type="Gene3D" id="1.10.10.60">
    <property type="entry name" value="Homeodomain-like"/>
    <property type="match status" value="2"/>
</dbReference>
<feature type="domain" description="Myb-like" evidence="8">
    <location>
        <begin position="74"/>
        <end position="124"/>
    </location>
</feature>
<evidence type="ECO:0000256" key="2">
    <source>
        <dbReference type="ARBA" id="ARBA00022737"/>
    </source>
</evidence>
<dbReference type="SUPFAM" id="SSF46689">
    <property type="entry name" value="Homeodomain-like"/>
    <property type="match status" value="1"/>
</dbReference>
<proteinExistence type="predicted"/>
<feature type="domain" description="HTH myb-type" evidence="9">
    <location>
        <begin position="78"/>
        <end position="128"/>
    </location>
</feature>
<evidence type="ECO:0000256" key="7">
    <source>
        <dbReference type="SAM" id="MobiDB-lite"/>
    </source>
</evidence>
<dbReference type="PANTHER" id="PTHR47995">
    <property type="entry name" value="TRANSCRIPTION FACTOR MYB33-RELATED"/>
    <property type="match status" value="1"/>
</dbReference>
<reference evidence="10 11" key="1">
    <citation type="submission" date="2022-12" db="EMBL/GenBank/DDBJ databases">
        <title>Chromosome-scale assembly of the Ensete ventricosum genome.</title>
        <authorList>
            <person name="Dussert Y."/>
            <person name="Stocks J."/>
            <person name="Wendawek A."/>
            <person name="Woldeyes F."/>
            <person name="Nichols R.A."/>
            <person name="Borrell J.S."/>
        </authorList>
    </citation>
    <scope>NUCLEOTIDE SEQUENCE [LARGE SCALE GENOMIC DNA]</scope>
    <source>
        <strain evidence="11">cv. Maze</strain>
        <tissue evidence="10">Seeds</tissue>
    </source>
</reference>
<keyword evidence="2" id="KW-0677">Repeat</keyword>
<accession>A0AAV8Q582</accession>
<dbReference type="GO" id="GO:0005634">
    <property type="term" value="C:nucleus"/>
    <property type="evidence" value="ECO:0007669"/>
    <property type="project" value="UniProtKB-SubCell"/>
</dbReference>
<keyword evidence="11" id="KW-1185">Reference proteome</keyword>
<comment type="subcellular location">
    <subcellularLocation>
        <location evidence="1">Nucleus</location>
    </subcellularLocation>
</comment>
<evidence type="ECO:0000256" key="4">
    <source>
        <dbReference type="ARBA" id="ARBA00023125"/>
    </source>
</evidence>